<dbReference type="EMBL" id="CP001751">
    <property type="protein sequence ID" value="ADE39692.1"/>
    <property type="molecule type" value="Genomic_DNA"/>
</dbReference>
<evidence type="ECO:0000256" key="1">
    <source>
        <dbReference type="SAM" id="Phobius"/>
    </source>
</evidence>
<feature type="transmembrane region" description="Helical" evidence="1">
    <location>
        <begin position="275"/>
        <end position="293"/>
    </location>
</feature>
<keyword evidence="1" id="KW-1133">Transmembrane helix</keyword>
<proteinExistence type="predicted"/>
<dbReference type="HOGENOM" id="CLU_033863_17_1_5"/>
<feature type="transmembrane region" description="Helical" evidence="1">
    <location>
        <begin position="221"/>
        <end position="241"/>
    </location>
</feature>
<feature type="transmembrane region" description="Helical" evidence="1">
    <location>
        <begin position="75"/>
        <end position="98"/>
    </location>
</feature>
<dbReference type="Pfam" id="PF00892">
    <property type="entry name" value="EamA"/>
    <property type="match status" value="1"/>
</dbReference>
<sequence>MRFSNFTSHYSPATFGTLLAILGVLILTPDTLVMRLSGLEKWPLMGWRGILMGVTLLCIWRLFPSQNRWRELRSLGSWQGILVIIAFGFNSITFTLGIAETSVIVVLTAVALMPLIAAMLSFFMLGEKQGWLGWLTIMLAMLGVIIVVMDGGNALGQPQGSVWLGAVFGLVTAFGLALTFTITRKYPALSILPACALGSLLSGIVGFALSADGTIFTAPVWTIVTMGIIILPLSFTCLGIAPRYTSSAIVSLVMLLEMVIGPFWVWLGIGERPTTTMIAGSLFVLCVLIFHVVRTSHITPPTQP</sequence>
<dbReference type="GO" id="GO:0016020">
    <property type="term" value="C:membrane"/>
    <property type="evidence" value="ECO:0007669"/>
    <property type="project" value="InterPro"/>
</dbReference>
<feature type="transmembrane region" description="Helical" evidence="1">
    <location>
        <begin position="248"/>
        <end position="269"/>
    </location>
</feature>
<feature type="transmembrane region" description="Helical" evidence="1">
    <location>
        <begin position="45"/>
        <end position="63"/>
    </location>
</feature>
<dbReference type="STRING" id="488538.SAR116_1449"/>
<dbReference type="eggNOG" id="COG0697">
    <property type="taxonomic scope" value="Bacteria"/>
</dbReference>
<accession>D5BTU5</accession>
<keyword evidence="1" id="KW-0812">Transmembrane</keyword>
<feature type="transmembrane region" description="Helical" evidence="1">
    <location>
        <begin position="104"/>
        <end position="124"/>
    </location>
</feature>
<feature type="transmembrane region" description="Helical" evidence="1">
    <location>
        <begin position="161"/>
        <end position="182"/>
    </location>
</feature>
<dbReference type="SUPFAM" id="SSF103481">
    <property type="entry name" value="Multidrug resistance efflux transporter EmrE"/>
    <property type="match status" value="1"/>
</dbReference>
<feature type="domain" description="EamA" evidence="2">
    <location>
        <begin position="15"/>
        <end position="148"/>
    </location>
</feature>
<dbReference type="GO" id="GO:0032259">
    <property type="term" value="P:methylation"/>
    <property type="evidence" value="ECO:0007669"/>
    <property type="project" value="UniProtKB-KW"/>
</dbReference>
<name>D5BTU5_PUNMI</name>
<gene>
    <name evidence="3" type="ordered locus">SAR116_1449</name>
</gene>
<protein>
    <submittedName>
        <fullName evidence="3">Membrane protein</fullName>
        <ecNumber evidence="3">2.1.1.-</ecNumber>
    </submittedName>
</protein>
<dbReference type="OrthoDB" id="9810239at2"/>
<evidence type="ECO:0000313" key="3">
    <source>
        <dbReference type="EMBL" id="ADE39692.1"/>
    </source>
</evidence>
<feature type="transmembrane region" description="Helical" evidence="1">
    <location>
        <begin position="189"/>
        <end position="209"/>
    </location>
</feature>
<dbReference type="RefSeq" id="WP_013046319.1">
    <property type="nucleotide sequence ID" value="NC_014010.1"/>
</dbReference>
<keyword evidence="3" id="KW-0808">Transferase</keyword>
<organism evidence="3 4">
    <name type="scientific">Puniceispirillum marinum (strain IMCC1322)</name>
    <dbReference type="NCBI Taxonomy" id="488538"/>
    <lineage>
        <taxon>Bacteria</taxon>
        <taxon>Pseudomonadati</taxon>
        <taxon>Pseudomonadota</taxon>
        <taxon>Alphaproteobacteria</taxon>
        <taxon>Candidatus Puniceispirillales</taxon>
        <taxon>Candidatus Puniceispirillaceae</taxon>
        <taxon>Candidatus Puniceispirillum</taxon>
    </lineage>
</organism>
<feature type="transmembrane region" description="Helical" evidence="1">
    <location>
        <begin position="131"/>
        <end position="149"/>
    </location>
</feature>
<dbReference type="KEGG" id="apb:SAR116_1449"/>
<dbReference type="GO" id="GO:0008168">
    <property type="term" value="F:methyltransferase activity"/>
    <property type="evidence" value="ECO:0007669"/>
    <property type="project" value="UniProtKB-KW"/>
</dbReference>
<dbReference type="InterPro" id="IPR037185">
    <property type="entry name" value="EmrE-like"/>
</dbReference>
<dbReference type="EC" id="2.1.1.-" evidence="3"/>
<dbReference type="InterPro" id="IPR000620">
    <property type="entry name" value="EamA_dom"/>
</dbReference>
<reference evidence="3 4" key="1">
    <citation type="journal article" date="2010" name="J. Bacteriol.">
        <title>Complete genome sequence of "Candidatus Puniceispirillum marinum" IMCC1322, a representative of the SAR116 clade in the Alphaproteobacteria.</title>
        <authorList>
            <person name="Oh H.M."/>
            <person name="Kwon K.K."/>
            <person name="Kang I."/>
            <person name="Kang S.G."/>
            <person name="Lee J.H."/>
            <person name="Kim S.J."/>
            <person name="Cho J.C."/>
        </authorList>
    </citation>
    <scope>NUCLEOTIDE SEQUENCE [LARGE SCALE GENOMIC DNA]</scope>
    <source>
        <strain evidence="3 4">IMCC1322</strain>
    </source>
</reference>
<keyword evidence="1" id="KW-0472">Membrane</keyword>
<evidence type="ECO:0000313" key="4">
    <source>
        <dbReference type="Proteomes" id="UP000007460"/>
    </source>
</evidence>
<keyword evidence="4" id="KW-1185">Reference proteome</keyword>
<dbReference type="AlphaFoldDB" id="D5BTU5"/>
<keyword evidence="3" id="KW-0489">Methyltransferase</keyword>
<dbReference type="Proteomes" id="UP000007460">
    <property type="component" value="Chromosome"/>
</dbReference>
<evidence type="ECO:0000259" key="2">
    <source>
        <dbReference type="Pfam" id="PF00892"/>
    </source>
</evidence>